<evidence type="ECO:0000259" key="2">
    <source>
        <dbReference type="Pfam" id="PF02481"/>
    </source>
</evidence>
<dbReference type="InterPro" id="IPR041614">
    <property type="entry name" value="DprA_WH"/>
</dbReference>
<evidence type="ECO:0000313" key="4">
    <source>
        <dbReference type="EMBL" id="MTD62135.1"/>
    </source>
</evidence>
<evidence type="ECO:0000313" key="5">
    <source>
        <dbReference type="Proteomes" id="UP000437824"/>
    </source>
</evidence>
<proteinExistence type="inferred from homology"/>
<dbReference type="PANTHER" id="PTHR43022:SF1">
    <property type="entry name" value="PROTEIN SMF"/>
    <property type="match status" value="1"/>
</dbReference>
<dbReference type="InterPro" id="IPR003488">
    <property type="entry name" value="DprA"/>
</dbReference>
<dbReference type="AlphaFoldDB" id="A0A844GQY2"/>
<accession>A0A844GQY2</accession>
<feature type="domain" description="Smf/DprA SLOG" evidence="2">
    <location>
        <begin position="11"/>
        <end position="220"/>
    </location>
</feature>
<dbReference type="Pfam" id="PF02481">
    <property type="entry name" value="DNA_processg_A"/>
    <property type="match status" value="1"/>
</dbReference>
<dbReference type="RefSeq" id="WP_154780710.1">
    <property type="nucleotide sequence ID" value="NZ_WMBC01000011.1"/>
</dbReference>
<dbReference type="Pfam" id="PF17782">
    <property type="entry name" value="WHD_DprA"/>
    <property type="match status" value="1"/>
</dbReference>
<dbReference type="Gene3D" id="1.10.10.10">
    <property type="entry name" value="Winged helix-like DNA-binding domain superfamily/Winged helix DNA-binding domain"/>
    <property type="match status" value="1"/>
</dbReference>
<protein>
    <submittedName>
        <fullName evidence="4">DNA-protecting protein DprA</fullName>
    </submittedName>
</protein>
<sequence>MEGNSTQMIRCIKKTDKEYPQKLLQYSSMPAALYVKGQLPSQERPSVAVIGARMCSPYGRIQAFRYAKFLSAAGVQIISGMALGIDSEGHKGALEGKMPTFAVLGSGVDVCYPRSNRKLYERILWESGGILSECPPGSPPMQWCFPARNRIISALSDAVLIVEAKENSGSLITAGFALEQGKMVFAIPGAVTDALSTGCHKLIYDGAGIAYTPEIILEELGISPKGDRKTPEKNNLGLASDLNMVYSCLDLRPKNPDHIVRKTGFSPARVSNCLVELMLRGLIRETGRHYYVRTDID</sequence>
<dbReference type="EMBL" id="WMBC01000011">
    <property type="protein sequence ID" value="MTD62135.1"/>
    <property type="molecule type" value="Genomic_DNA"/>
</dbReference>
<reference evidence="4 5" key="1">
    <citation type="submission" date="2019-11" db="EMBL/GenBank/DDBJ databases">
        <title>Draft genome sequence of Blautia luti DSM 14534T, isolated from human stool.</title>
        <authorList>
            <person name="Ortiz R."/>
            <person name="Melis-Arcos F."/>
            <person name="Covarrubias P."/>
            <person name="Cardenas J.P."/>
            <person name="Perez-Donoso J."/>
            <person name="Almonacid D."/>
        </authorList>
    </citation>
    <scope>NUCLEOTIDE SEQUENCE [LARGE SCALE GENOMIC DNA]</scope>
    <source>
        <strain evidence="4 5">DSM 14534</strain>
    </source>
</reference>
<dbReference type="Proteomes" id="UP000437824">
    <property type="component" value="Unassembled WGS sequence"/>
</dbReference>
<name>A0A844GQY2_9FIRM</name>
<evidence type="ECO:0000259" key="3">
    <source>
        <dbReference type="Pfam" id="PF17782"/>
    </source>
</evidence>
<evidence type="ECO:0000256" key="1">
    <source>
        <dbReference type="ARBA" id="ARBA00006525"/>
    </source>
</evidence>
<dbReference type="NCBIfam" id="TIGR00732">
    <property type="entry name" value="dprA"/>
    <property type="match status" value="1"/>
</dbReference>
<comment type="similarity">
    <text evidence="1">Belongs to the DprA/Smf family.</text>
</comment>
<dbReference type="Gene3D" id="3.40.50.450">
    <property type="match status" value="1"/>
</dbReference>
<dbReference type="InterPro" id="IPR057666">
    <property type="entry name" value="DrpA_SLOG"/>
</dbReference>
<organism evidence="4 5">
    <name type="scientific">Blautia luti DSM 14534 = JCM 17040</name>
    <dbReference type="NCBI Taxonomy" id="649762"/>
    <lineage>
        <taxon>Bacteria</taxon>
        <taxon>Bacillati</taxon>
        <taxon>Bacillota</taxon>
        <taxon>Clostridia</taxon>
        <taxon>Lachnospirales</taxon>
        <taxon>Lachnospiraceae</taxon>
        <taxon>Blautia</taxon>
    </lineage>
</organism>
<gene>
    <name evidence="4" type="primary">dprA</name>
    <name evidence="4" type="ORF">GKZ57_12990</name>
</gene>
<dbReference type="InterPro" id="IPR036388">
    <property type="entry name" value="WH-like_DNA-bd_sf"/>
</dbReference>
<dbReference type="SUPFAM" id="SSF102405">
    <property type="entry name" value="MCP/YpsA-like"/>
    <property type="match status" value="1"/>
</dbReference>
<feature type="domain" description="DprA winged helix" evidence="3">
    <location>
        <begin position="232"/>
        <end position="284"/>
    </location>
</feature>
<dbReference type="GO" id="GO:0009294">
    <property type="term" value="P:DNA-mediated transformation"/>
    <property type="evidence" value="ECO:0007669"/>
    <property type="project" value="InterPro"/>
</dbReference>
<dbReference type="PANTHER" id="PTHR43022">
    <property type="entry name" value="PROTEIN SMF"/>
    <property type="match status" value="1"/>
</dbReference>
<comment type="caution">
    <text evidence="4">The sequence shown here is derived from an EMBL/GenBank/DDBJ whole genome shotgun (WGS) entry which is preliminary data.</text>
</comment>